<proteinExistence type="predicted"/>
<feature type="compositionally biased region" description="Basic and acidic residues" evidence="1">
    <location>
        <begin position="996"/>
        <end position="1015"/>
    </location>
</feature>
<keyword evidence="3" id="KW-1185">Reference proteome</keyword>
<feature type="compositionally biased region" description="Polar residues" evidence="1">
    <location>
        <begin position="970"/>
        <end position="991"/>
    </location>
</feature>
<gene>
    <name evidence="2" type="ORF">WJX75_001525</name>
</gene>
<feature type="compositionally biased region" description="Polar residues" evidence="1">
    <location>
        <begin position="749"/>
        <end position="758"/>
    </location>
</feature>
<protein>
    <recommendedName>
        <fullName evidence="4">Telomere-associated protein Rif1 N-terminal domain-containing protein</fullName>
    </recommendedName>
</protein>
<evidence type="ECO:0000313" key="3">
    <source>
        <dbReference type="Proteomes" id="UP001491310"/>
    </source>
</evidence>
<organism evidence="2 3">
    <name type="scientific">Coccomyxa subellipsoidea</name>
    <dbReference type="NCBI Taxonomy" id="248742"/>
    <lineage>
        <taxon>Eukaryota</taxon>
        <taxon>Viridiplantae</taxon>
        <taxon>Chlorophyta</taxon>
        <taxon>core chlorophytes</taxon>
        <taxon>Trebouxiophyceae</taxon>
        <taxon>Trebouxiophyceae incertae sedis</taxon>
        <taxon>Coccomyxaceae</taxon>
        <taxon>Coccomyxa</taxon>
    </lineage>
</organism>
<dbReference type="EMBL" id="JALJOT010000011">
    <property type="protein sequence ID" value="KAK9905523.1"/>
    <property type="molecule type" value="Genomic_DNA"/>
</dbReference>
<feature type="region of interest" description="Disordered" evidence="1">
    <location>
        <begin position="917"/>
        <end position="1046"/>
    </location>
</feature>
<sequence length="1168" mass="125451">MLDTLAAASDKQTAKLALWGLSRLQIPPSLTLPHLAKVLECLVPYLTLANTPSRSSVCSLYAVLIIKNFASRLPDGMREHAELWGPHLWRLMVVEPQGAEYWVEKRQKEFCRLRMEAAACLKDALPLLMSTEGVMAAVAPLQKLLVSEMRGLSAGVLTPGKIASPVTPVQHGSSTPKAPPPTVPPVINQGDAPHEALAAQEDAHESDVALRPHPPEPPEQVNEWRRTAALTSLPLFLALLGSGGFTQNGVHKPILAKILTSAFQSDDVEIVGAAFECLHVLAQTLTSGKVVVNSKRTQKTLLNPILVILNKGSLQKKEMALHTWERLLQESFPERPGITWHASDEDKQLFEALAVPVLSLITAYQGKMQPPCLAGSPKVVSQPKPLLEVFILYFTKLLEYPGLSIDAGCQQISISAVMQTFGQLAMACAKHHPEDATMAEVFDTLDTLQSRLTPAMLSIPVASLQAALPHNSVGSNSGAIEERAVPALSYLLHCWAFVILVGPPEHRATCLEKMQVMLTAAWEALLGSVLTVASRKRSFKKEYCGDIARRITSLADRLPVQKSASGKLIVEAAQLRRERLDVLRLLGVLLQQLIQHMKQDALLAAACAAQVFNAIAGLLRHTREDFKVLDILKLLQPLGVWLKQTGTATPEQLGAALGGCWVEVLAALAAQERPEKSLVSALAHRPAYAADMLRPLCHGFAHACAQIRAASLELWHNPKIQCALGKHLAGLPPYVEEALARASELGFASQPSQPTGQQPHKAPRTLLRQDTQTEYVRFETASKRTTKDLLTDHQKEVAARHRQRVGREGVTMFTRLDISQDVGSLLNASNPVLDSAGNSCSQAVYVGSKGEATLGHDFGPTRAAATNGGSTEGPGTARAGTSEAQVQAGQDAGQPPAAADQTEDAALGAAPMDVEQQEGAARHDAGTENQLECKSPQEAAAATGWDTTQSSSQQERMQWPAAAVEVTPRGAQTTGISQDQSPGQNTPQPSAAVSEGEERRADAAQRLSKGKENSERSTVPDSGHKGSQLGQPNPPVEQLGSGKANAQQEVAVPNTSDNGALPMEETPAVPLPTSEADVQELQLTGLTQQLGPPVKLEKWMAKHALFRVQHALSEALGEIENTVQSVMPGIKALEAGERIGMLQELDELQQAIIKGAAKVGDLRSQLYP</sequence>
<feature type="region of interest" description="Disordered" evidence="1">
    <location>
        <begin position="746"/>
        <end position="766"/>
    </location>
</feature>
<accession>A0ABR2YH92</accession>
<feature type="region of interest" description="Disordered" evidence="1">
    <location>
        <begin position="165"/>
        <end position="220"/>
    </location>
</feature>
<evidence type="ECO:0008006" key="4">
    <source>
        <dbReference type="Google" id="ProtNLM"/>
    </source>
</evidence>
<evidence type="ECO:0000313" key="2">
    <source>
        <dbReference type="EMBL" id="KAK9905523.1"/>
    </source>
</evidence>
<evidence type="ECO:0000256" key="1">
    <source>
        <dbReference type="SAM" id="MobiDB-lite"/>
    </source>
</evidence>
<feature type="compositionally biased region" description="Polar residues" evidence="1">
    <location>
        <begin position="945"/>
        <end position="956"/>
    </location>
</feature>
<reference evidence="2 3" key="1">
    <citation type="journal article" date="2024" name="Nat. Commun.">
        <title>Phylogenomics reveals the evolutionary origins of lichenization in chlorophyte algae.</title>
        <authorList>
            <person name="Puginier C."/>
            <person name="Libourel C."/>
            <person name="Otte J."/>
            <person name="Skaloud P."/>
            <person name="Haon M."/>
            <person name="Grisel S."/>
            <person name="Petersen M."/>
            <person name="Berrin J.G."/>
            <person name="Delaux P.M."/>
            <person name="Dal Grande F."/>
            <person name="Keller J."/>
        </authorList>
    </citation>
    <scope>NUCLEOTIDE SEQUENCE [LARGE SCALE GENOMIC DNA]</scope>
    <source>
        <strain evidence="2 3">SAG 216-7</strain>
    </source>
</reference>
<name>A0ABR2YH92_9CHLO</name>
<feature type="compositionally biased region" description="Basic and acidic residues" evidence="1">
    <location>
        <begin position="201"/>
        <end position="220"/>
    </location>
</feature>
<dbReference type="SUPFAM" id="SSF48371">
    <property type="entry name" value="ARM repeat"/>
    <property type="match status" value="1"/>
</dbReference>
<feature type="region of interest" description="Disordered" evidence="1">
    <location>
        <begin position="856"/>
        <end position="903"/>
    </location>
</feature>
<dbReference type="InterPro" id="IPR016024">
    <property type="entry name" value="ARM-type_fold"/>
</dbReference>
<dbReference type="Proteomes" id="UP001491310">
    <property type="component" value="Unassembled WGS sequence"/>
</dbReference>
<feature type="compositionally biased region" description="Low complexity" evidence="1">
    <location>
        <begin position="884"/>
        <end position="900"/>
    </location>
</feature>
<comment type="caution">
    <text evidence="2">The sequence shown here is derived from an EMBL/GenBank/DDBJ whole genome shotgun (WGS) entry which is preliminary data.</text>
</comment>